<comment type="caution">
    <text evidence="3">The sequence shown here is derived from an EMBL/GenBank/DDBJ whole genome shotgun (WGS) entry which is preliminary data.</text>
</comment>
<reference evidence="3 4" key="1">
    <citation type="submission" date="2020-08" db="EMBL/GenBank/DDBJ databases">
        <title>Genomic Encyclopedia of Type Strains, Phase IV (KMG-IV): sequencing the most valuable type-strain genomes for metagenomic binning, comparative biology and taxonomic classification.</title>
        <authorList>
            <person name="Goeker M."/>
        </authorList>
    </citation>
    <scope>NUCLEOTIDE SEQUENCE [LARGE SCALE GENOMIC DNA]</scope>
    <source>
        <strain evidence="3 4">DSM 25622</strain>
    </source>
</reference>
<evidence type="ECO:0000256" key="1">
    <source>
        <dbReference type="PROSITE-ProRule" id="PRU00169"/>
    </source>
</evidence>
<feature type="domain" description="Response regulatory" evidence="2">
    <location>
        <begin position="34"/>
        <end position="148"/>
    </location>
</feature>
<dbReference type="RefSeq" id="WP_221300023.1">
    <property type="nucleotide sequence ID" value="NZ_JACIJD010000017.1"/>
</dbReference>
<keyword evidence="3" id="KW-0238">DNA-binding</keyword>
<dbReference type="PROSITE" id="PS50110">
    <property type="entry name" value="RESPONSE_REGULATORY"/>
    <property type="match status" value="1"/>
</dbReference>
<dbReference type="Proteomes" id="UP000580654">
    <property type="component" value="Unassembled WGS sequence"/>
</dbReference>
<organism evidence="3 4">
    <name type="scientific">Muricoccus pecuniae</name>
    <dbReference type="NCBI Taxonomy" id="693023"/>
    <lineage>
        <taxon>Bacteria</taxon>
        <taxon>Pseudomonadati</taxon>
        <taxon>Pseudomonadota</taxon>
        <taxon>Alphaproteobacteria</taxon>
        <taxon>Acetobacterales</taxon>
        <taxon>Roseomonadaceae</taxon>
        <taxon>Muricoccus</taxon>
    </lineage>
</organism>
<name>A0A840Y2P8_9PROT</name>
<dbReference type="AlphaFoldDB" id="A0A840Y2P8"/>
<dbReference type="SUPFAM" id="SSF52172">
    <property type="entry name" value="CheY-like"/>
    <property type="match status" value="1"/>
</dbReference>
<proteinExistence type="predicted"/>
<gene>
    <name evidence="3" type="ORF">FHS87_003435</name>
</gene>
<sequence>MDVPLPDLALVPSVVHAPETSRAGRSPGSPLPRRVLVVEDEWFIAEDIADDLRTAGWEVLGPVPSVADAVSLIEAAASDGGISVAVLDVNLQGERVTPVADALAAIGVPFLFATGYETDCDRGRHLDAPLVVKPCRGAALLQAVSRVAAQRESMDLPAARSA</sequence>
<keyword evidence="4" id="KW-1185">Reference proteome</keyword>
<dbReference type="GO" id="GO:0000160">
    <property type="term" value="P:phosphorelay signal transduction system"/>
    <property type="evidence" value="ECO:0007669"/>
    <property type="project" value="InterPro"/>
</dbReference>
<accession>A0A840Y2P8</accession>
<dbReference type="SMART" id="SM00448">
    <property type="entry name" value="REC"/>
    <property type="match status" value="1"/>
</dbReference>
<protein>
    <submittedName>
        <fullName evidence="3">DNA-binding response OmpR family regulator</fullName>
    </submittedName>
</protein>
<dbReference type="InterPro" id="IPR011006">
    <property type="entry name" value="CheY-like_superfamily"/>
</dbReference>
<feature type="modified residue" description="4-aspartylphosphate" evidence="1">
    <location>
        <position position="88"/>
    </location>
</feature>
<keyword evidence="1" id="KW-0597">Phosphoprotein</keyword>
<evidence type="ECO:0000259" key="2">
    <source>
        <dbReference type="PROSITE" id="PS50110"/>
    </source>
</evidence>
<dbReference type="GO" id="GO:0003677">
    <property type="term" value="F:DNA binding"/>
    <property type="evidence" value="ECO:0007669"/>
    <property type="project" value="UniProtKB-KW"/>
</dbReference>
<dbReference type="Gene3D" id="3.40.50.2300">
    <property type="match status" value="1"/>
</dbReference>
<dbReference type="EMBL" id="JACIJD010000017">
    <property type="protein sequence ID" value="MBB5695378.1"/>
    <property type="molecule type" value="Genomic_DNA"/>
</dbReference>
<evidence type="ECO:0000313" key="3">
    <source>
        <dbReference type="EMBL" id="MBB5695378.1"/>
    </source>
</evidence>
<evidence type="ECO:0000313" key="4">
    <source>
        <dbReference type="Proteomes" id="UP000580654"/>
    </source>
</evidence>
<dbReference type="InterPro" id="IPR001789">
    <property type="entry name" value="Sig_transdc_resp-reg_receiver"/>
</dbReference>